<feature type="disulfide bond" evidence="8">
    <location>
        <begin position="727"/>
        <end position="739"/>
    </location>
</feature>
<dbReference type="PROSITE" id="PS50941">
    <property type="entry name" value="CHIT_BIND_I_2"/>
    <property type="match status" value="4"/>
</dbReference>
<dbReference type="Gene3D" id="3.20.20.370">
    <property type="entry name" value="Glycoside hydrolase/deacetylase"/>
    <property type="match status" value="1"/>
</dbReference>
<feature type="domain" description="Chitin-binding type-1" evidence="11">
    <location>
        <begin position="522"/>
        <end position="566"/>
    </location>
</feature>
<keyword evidence="2 8" id="KW-0147">Chitin-binding</keyword>
<dbReference type="SUPFAM" id="SSF88713">
    <property type="entry name" value="Glycoside hydrolase/deacetylase"/>
    <property type="match status" value="1"/>
</dbReference>
<feature type="compositionally biased region" description="Low complexity" evidence="9">
    <location>
        <begin position="630"/>
        <end position="651"/>
    </location>
</feature>
<feature type="domain" description="Chitin-binding type-1" evidence="11">
    <location>
        <begin position="714"/>
        <end position="762"/>
    </location>
</feature>
<dbReference type="PANTHER" id="PTHR46471:SF2">
    <property type="entry name" value="CHITIN DEACETYLASE-RELATED"/>
    <property type="match status" value="1"/>
</dbReference>
<organism evidence="13 14">
    <name type="scientific">Saitoella complicata (strain BCRC 22490 / CBS 7301 / JCM 7358 / NBRC 10748 / NRRL Y-17804)</name>
    <dbReference type="NCBI Taxonomy" id="698492"/>
    <lineage>
        <taxon>Eukaryota</taxon>
        <taxon>Fungi</taxon>
        <taxon>Dikarya</taxon>
        <taxon>Ascomycota</taxon>
        <taxon>Taphrinomycotina</taxon>
        <taxon>Taphrinomycotina incertae sedis</taxon>
        <taxon>Saitoella</taxon>
    </lineage>
</organism>
<dbReference type="PROSITE" id="PS00026">
    <property type="entry name" value="CHIT_BIND_I_1"/>
    <property type="match status" value="3"/>
</dbReference>
<feature type="disulfide bond" evidence="8">
    <location>
        <begin position="538"/>
        <end position="552"/>
    </location>
</feature>
<feature type="disulfide bond" evidence="8">
    <location>
        <begin position="671"/>
        <end position="685"/>
    </location>
</feature>
<dbReference type="Proteomes" id="UP000033140">
    <property type="component" value="Unassembled WGS sequence"/>
</dbReference>
<dbReference type="Pfam" id="PF01522">
    <property type="entry name" value="Polysacc_deac_1"/>
    <property type="match status" value="1"/>
</dbReference>
<keyword evidence="6" id="KW-0119">Carbohydrate metabolism</keyword>
<sequence length="1006" mass="103315">MKFSILYTTLVALVLVALMGSVEAGSPRLQRREPAATPTVAPTATPTPTGTPTHVLAKRATTTSASASSVTGGYTLVFSSKTAAVPTTKSFISYATQSAYSPQECANTCSSTSNCAFFDVFKADGSFWSGIWAYVTSWFGGSGNNYTPYCAMYSYVGFGASDATDTSGSFQDSAGYANVAALNKLHATTSTSTTAKTISSSTTSITTASSSTTTTSSSTTAVAATTLSTTAVAILDANALIAAASSSSSTAATSSTETTTSFTESSTSTDAATTSTETSSSLDSTSTTEVSTPAMSPDATASTETSSSATEEMTTTTDTPTDSNSTTDFSTPESTTADPTTDASTTETSNTDAASTEASATDSAATSFDANAFAVSLTSTDSSSSFETPLMSPDATTTTDASSTDSTSTATTTDVSTPAMSPDATTSTDVTTTDASLTTDVSTPAMSPDATTSTDPSSTDASSASVETPSMSPDATTSADFSTDTLAAASVASSTQDASSSVTSSSSSSTASCINSYVLSPDMSCGAANGYTCPQGLCCSQFGWCGNTDSYCGDGTQVCFNGTITATASASAKSTGVVSPDNSCGGVNGYICPNSMCCSQFGWCGSSDSYCSTGCQDAFGYCDDESSSYSSSSSRGTSSWNKSGSSGSSASPDFTCGPNSAGNYTCGDDYCCSANGWCGTDDAYCMVSLGCQSGYGECDDDSDSDSSTSNASITGQCGSGSPGNWTCPDSQCCSGAGWCGTGAGYCDLVADDCQAAYGVCDAEYIPSGANTSSVDRTLLGSVPYGTWIYDCVTAGEVAVTYDDGPYLYTDAILDLFDQYNAKATFFITGNNIGKGPIDDSTYGWDTIIKRQYASGHQIASHTWTHPDLSTLADADMAEQMILNEMALRNIIGVFPTYMRPPYSSCEDNCQRVMQNLGYHIVDFDLDTDDYNNVEPSLIQNSKDIVAEYFDGREVSSTSSLVIAHDIHEQTINLTSYALELINAAGYKMVTVGQCLGDDQANWYRSS</sequence>
<evidence type="ECO:0000256" key="1">
    <source>
        <dbReference type="ARBA" id="ARBA00001941"/>
    </source>
</evidence>
<dbReference type="SUPFAM" id="SSF57016">
    <property type="entry name" value="Plant lectins/antimicrobial peptides"/>
    <property type="match status" value="4"/>
</dbReference>
<dbReference type="InterPro" id="IPR002509">
    <property type="entry name" value="NODB_dom"/>
</dbReference>
<accession>A0A0E9NDA9</accession>
<evidence type="ECO:0000256" key="7">
    <source>
        <dbReference type="ARBA" id="ARBA00023285"/>
    </source>
</evidence>
<feature type="disulfide bond" evidence="8">
    <location>
        <begin position="533"/>
        <end position="545"/>
    </location>
</feature>
<keyword evidence="8" id="KW-1015">Disulfide bond</keyword>
<keyword evidence="3" id="KW-0479">Metal-binding</keyword>
<feature type="compositionally biased region" description="Low complexity" evidence="9">
    <location>
        <begin position="392"/>
        <end position="465"/>
    </location>
</feature>
<reference evidence="13 14" key="2">
    <citation type="journal article" date="2014" name="J. Gen. Appl. Microbiol.">
        <title>The early diverging ascomycetous budding yeast Saitoella complicata has three histone deacetylases belonging to the Clr6, Hos2, and Rpd3 lineages.</title>
        <authorList>
            <person name="Nishida H."/>
            <person name="Matsumoto T."/>
            <person name="Kondo S."/>
            <person name="Hamamoto M."/>
            <person name="Yoshikawa H."/>
        </authorList>
    </citation>
    <scope>NUCLEOTIDE SEQUENCE [LARGE SCALE GENOMIC DNA]</scope>
    <source>
        <strain evidence="13 14">NRRL Y-17804</strain>
    </source>
</reference>
<evidence type="ECO:0000256" key="2">
    <source>
        <dbReference type="ARBA" id="ARBA00022669"/>
    </source>
</evidence>
<dbReference type="CDD" id="cd10951">
    <property type="entry name" value="CE4_ClCDA_like"/>
    <property type="match status" value="1"/>
</dbReference>
<proteinExistence type="predicted"/>
<evidence type="ECO:0000256" key="10">
    <source>
        <dbReference type="SAM" id="SignalP"/>
    </source>
</evidence>
<dbReference type="PROSITE" id="PS51677">
    <property type="entry name" value="NODB"/>
    <property type="match status" value="1"/>
</dbReference>
<feature type="disulfide bond" evidence="8">
    <location>
        <begin position="732"/>
        <end position="746"/>
    </location>
</feature>
<feature type="disulfide bond" evidence="8">
    <location>
        <begin position="666"/>
        <end position="678"/>
    </location>
</feature>
<evidence type="ECO:0008006" key="15">
    <source>
        <dbReference type="Google" id="ProtNLM"/>
    </source>
</evidence>
<dbReference type="InterPro" id="IPR036861">
    <property type="entry name" value="Endochitinase-like_sf"/>
</dbReference>
<evidence type="ECO:0000259" key="12">
    <source>
        <dbReference type="PROSITE" id="PS51677"/>
    </source>
</evidence>
<name>A0A0E9NDA9_SAICN</name>
<dbReference type="GO" id="GO:0046872">
    <property type="term" value="F:metal ion binding"/>
    <property type="evidence" value="ECO:0007669"/>
    <property type="project" value="UniProtKB-KW"/>
</dbReference>
<evidence type="ECO:0000256" key="9">
    <source>
        <dbReference type="SAM" id="MobiDB-lite"/>
    </source>
</evidence>
<feature type="chain" id="PRO_5002430289" description="Chitin deacetylase" evidence="10">
    <location>
        <begin position="25"/>
        <end position="1006"/>
    </location>
</feature>
<comment type="cofactor">
    <cofactor evidence="1">
        <name>Co(2+)</name>
        <dbReference type="ChEBI" id="CHEBI:48828"/>
    </cofactor>
</comment>
<feature type="signal peptide" evidence="10">
    <location>
        <begin position="1"/>
        <end position="24"/>
    </location>
</feature>
<keyword evidence="7" id="KW-0170">Cobalt</keyword>
<dbReference type="EMBL" id="BACD03000011">
    <property type="protein sequence ID" value="GAO47829.1"/>
    <property type="molecule type" value="Genomic_DNA"/>
</dbReference>
<dbReference type="Gene3D" id="3.30.60.10">
    <property type="entry name" value="Endochitinase-like"/>
    <property type="match status" value="4"/>
</dbReference>
<evidence type="ECO:0000256" key="3">
    <source>
        <dbReference type="ARBA" id="ARBA00022723"/>
    </source>
</evidence>
<feature type="disulfide bond" evidence="8">
    <location>
        <begin position="597"/>
        <end position="611"/>
    </location>
</feature>
<evidence type="ECO:0000256" key="5">
    <source>
        <dbReference type="ARBA" id="ARBA00022801"/>
    </source>
</evidence>
<dbReference type="GO" id="GO:0008061">
    <property type="term" value="F:chitin binding"/>
    <property type="evidence" value="ECO:0007669"/>
    <property type="project" value="UniProtKB-UniRule"/>
</dbReference>
<dbReference type="GO" id="GO:0005975">
    <property type="term" value="P:carbohydrate metabolic process"/>
    <property type="evidence" value="ECO:0007669"/>
    <property type="project" value="InterPro"/>
</dbReference>
<dbReference type="AlphaFoldDB" id="A0A0E9NDA9"/>
<dbReference type="OMA" id="TICTANE"/>
<evidence type="ECO:0000256" key="8">
    <source>
        <dbReference type="PROSITE-ProRule" id="PRU00261"/>
    </source>
</evidence>
<dbReference type="PANTHER" id="PTHR46471">
    <property type="entry name" value="CHITIN DEACETYLASE"/>
    <property type="match status" value="1"/>
</dbReference>
<comment type="caution">
    <text evidence="13">The sequence shown here is derived from an EMBL/GenBank/DDBJ whole genome shotgun (WGS) entry which is preliminary data.</text>
</comment>
<reference evidence="13 14" key="1">
    <citation type="journal article" date="2011" name="J. Gen. Appl. Microbiol.">
        <title>Draft genome sequencing of the enigmatic yeast Saitoella complicata.</title>
        <authorList>
            <person name="Nishida H."/>
            <person name="Hamamoto M."/>
            <person name="Sugiyama J."/>
        </authorList>
    </citation>
    <scope>NUCLEOTIDE SEQUENCE [LARGE SCALE GENOMIC DNA]</scope>
    <source>
        <strain evidence="13 14">NRRL Y-17804</strain>
    </source>
</reference>
<feature type="region of interest" description="Disordered" evidence="9">
    <location>
        <begin position="27"/>
        <end position="54"/>
    </location>
</feature>
<dbReference type="STRING" id="698492.A0A0E9NDA9"/>
<gene>
    <name evidence="13" type="ORF">G7K_2027-t1</name>
</gene>
<evidence type="ECO:0000259" key="11">
    <source>
        <dbReference type="PROSITE" id="PS50941"/>
    </source>
</evidence>
<feature type="domain" description="Chitin-binding type-1" evidence="11">
    <location>
        <begin position="653"/>
        <end position="700"/>
    </location>
</feature>
<feature type="domain" description="Chitin-binding type-1" evidence="11">
    <location>
        <begin position="581"/>
        <end position="624"/>
    </location>
</feature>
<reference evidence="13 14" key="3">
    <citation type="journal article" date="2015" name="Genome Announc.">
        <title>Draft Genome Sequence of the Archiascomycetous Yeast Saitoella complicata.</title>
        <authorList>
            <person name="Yamauchi K."/>
            <person name="Kondo S."/>
            <person name="Hamamoto M."/>
            <person name="Takahashi Y."/>
            <person name="Ogura Y."/>
            <person name="Hayashi T."/>
            <person name="Nishida H."/>
        </authorList>
    </citation>
    <scope>NUCLEOTIDE SEQUENCE [LARGE SCALE GENOMIC DNA]</scope>
    <source>
        <strain evidence="13 14">NRRL Y-17804</strain>
    </source>
</reference>
<dbReference type="Pfam" id="PF00187">
    <property type="entry name" value="Chitin_bind_1"/>
    <property type="match status" value="3"/>
</dbReference>
<feature type="domain" description="NodB homology" evidence="12">
    <location>
        <begin position="795"/>
        <end position="989"/>
    </location>
</feature>
<feature type="disulfide bond" evidence="8">
    <location>
        <begin position="592"/>
        <end position="604"/>
    </location>
</feature>
<dbReference type="GO" id="GO:0016810">
    <property type="term" value="F:hydrolase activity, acting on carbon-nitrogen (but not peptide) bonds"/>
    <property type="evidence" value="ECO:0007669"/>
    <property type="project" value="InterPro"/>
</dbReference>
<evidence type="ECO:0000256" key="6">
    <source>
        <dbReference type="ARBA" id="ARBA00023277"/>
    </source>
</evidence>
<feature type="region of interest" description="Disordered" evidence="9">
    <location>
        <begin position="378"/>
        <end position="479"/>
    </location>
</feature>
<dbReference type="InterPro" id="IPR011330">
    <property type="entry name" value="Glyco_hydro/deAcase_b/a-brl"/>
</dbReference>
<keyword evidence="14" id="KW-1185">Reference proteome</keyword>
<feature type="region of interest" description="Disordered" evidence="9">
    <location>
        <begin position="630"/>
        <end position="652"/>
    </location>
</feature>
<evidence type="ECO:0000256" key="4">
    <source>
        <dbReference type="ARBA" id="ARBA00022729"/>
    </source>
</evidence>
<feature type="compositionally biased region" description="Low complexity" evidence="9">
    <location>
        <begin position="35"/>
        <end position="53"/>
    </location>
</feature>
<evidence type="ECO:0000313" key="14">
    <source>
        <dbReference type="Proteomes" id="UP000033140"/>
    </source>
</evidence>
<keyword evidence="4 10" id="KW-0732">Signal</keyword>
<comment type="caution">
    <text evidence="8">Lacks conserved residue(s) required for the propagation of feature annotation.</text>
</comment>
<dbReference type="CDD" id="cd00035">
    <property type="entry name" value="ChtBD1"/>
    <property type="match status" value="2"/>
</dbReference>
<dbReference type="InterPro" id="IPR018371">
    <property type="entry name" value="Chitin-binding_1_CS"/>
</dbReference>
<dbReference type="InterPro" id="IPR001002">
    <property type="entry name" value="Chitin-bd_1"/>
</dbReference>
<keyword evidence="5" id="KW-0378">Hydrolase</keyword>
<dbReference type="CDD" id="cd11618">
    <property type="entry name" value="ChtBD1_1"/>
    <property type="match status" value="1"/>
</dbReference>
<dbReference type="SMART" id="SM00270">
    <property type="entry name" value="ChtBD1"/>
    <property type="match status" value="4"/>
</dbReference>
<feature type="region of interest" description="Disordered" evidence="9">
    <location>
        <begin position="246"/>
        <end position="364"/>
    </location>
</feature>
<dbReference type="CDD" id="cd06921">
    <property type="entry name" value="ChtBD1_GH19_hevein"/>
    <property type="match status" value="1"/>
</dbReference>
<protein>
    <recommendedName>
        <fullName evidence="15">Chitin deacetylase</fullName>
    </recommendedName>
</protein>
<evidence type="ECO:0000313" key="13">
    <source>
        <dbReference type="EMBL" id="GAO47829.1"/>
    </source>
</evidence>